<dbReference type="SUPFAM" id="SSF52540">
    <property type="entry name" value="P-loop containing nucleoside triphosphate hydrolases"/>
    <property type="match status" value="1"/>
</dbReference>
<dbReference type="CDD" id="cd17932">
    <property type="entry name" value="DEXQc_UvrD"/>
    <property type="match status" value="1"/>
</dbReference>
<dbReference type="Gene3D" id="3.40.50.300">
    <property type="entry name" value="P-loop containing nucleotide triphosphate hydrolases"/>
    <property type="match status" value="2"/>
</dbReference>
<reference evidence="16" key="1">
    <citation type="submission" date="2016-06" db="EMBL/GenBank/DDBJ databases">
        <title>Whole genome sequencing of Thermus brockianus strain GE-1.</title>
        <authorList>
            <person name="Schaefers C."/>
            <person name="Blank S."/>
            <person name="Wiebusch S."/>
            <person name="Elleuche S."/>
            <person name="Antranikian G."/>
        </authorList>
    </citation>
    <scope>NUCLEOTIDE SEQUENCE [LARGE SCALE GENOMIC DNA]</scope>
    <source>
        <strain evidence="16">GE-1</strain>
    </source>
</reference>
<evidence type="ECO:0000256" key="7">
    <source>
        <dbReference type="ARBA" id="ARBA00023235"/>
    </source>
</evidence>
<dbReference type="OrthoDB" id="9810135at2"/>
<evidence type="ECO:0000313" key="15">
    <source>
        <dbReference type="EMBL" id="APD10002.1"/>
    </source>
</evidence>
<dbReference type="Pfam" id="PF00580">
    <property type="entry name" value="UvrD-helicase"/>
    <property type="match status" value="1"/>
</dbReference>
<dbReference type="CDD" id="cd18807">
    <property type="entry name" value="SF1_C_UvrD"/>
    <property type="match status" value="1"/>
</dbReference>
<evidence type="ECO:0000313" key="16">
    <source>
        <dbReference type="Proteomes" id="UP000182993"/>
    </source>
</evidence>
<keyword evidence="3 11" id="KW-0378">Hydrolase</keyword>
<evidence type="ECO:0000256" key="12">
    <source>
        <dbReference type="SAM" id="MobiDB-lite"/>
    </source>
</evidence>
<keyword evidence="6" id="KW-0238">DNA-binding</keyword>
<feature type="domain" description="UvrD-like helicase C-terminal" evidence="14">
    <location>
        <begin position="287"/>
        <end position="547"/>
    </location>
</feature>
<feature type="region of interest" description="Disordered" evidence="12">
    <location>
        <begin position="631"/>
        <end position="650"/>
    </location>
</feature>
<accession>A0A1J0LV44</accession>
<dbReference type="Proteomes" id="UP000182993">
    <property type="component" value="Chromosome"/>
</dbReference>
<name>A0A1J0LV44_THEBO</name>
<dbReference type="EC" id="5.6.2.4" evidence="9"/>
<evidence type="ECO:0000256" key="9">
    <source>
        <dbReference type="ARBA" id="ARBA00034808"/>
    </source>
</evidence>
<evidence type="ECO:0000256" key="6">
    <source>
        <dbReference type="ARBA" id="ARBA00023125"/>
    </source>
</evidence>
<organism evidence="15 16">
    <name type="scientific">Thermus brockianus</name>
    <dbReference type="NCBI Taxonomy" id="56956"/>
    <lineage>
        <taxon>Bacteria</taxon>
        <taxon>Thermotogati</taxon>
        <taxon>Deinococcota</taxon>
        <taxon>Deinococci</taxon>
        <taxon>Thermales</taxon>
        <taxon>Thermaceae</taxon>
        <taxon>Thermus</taxon>
    </lineage>
</organism>
<dbReference type="InterPro" id="IPR014017">
    <property type="entry name" value="DNA_helicase_UvrD-like_C"/>
</dbReference>
<dbReference type="GO" id="GO:0000725">
    <property type="term" value="P:recombinational repair"/>
    <property type="evidence" value="ECO:0007669"/>
    <property type="project" value="TreeGrafter"/>
</dbReference>
<protein>
    <recommendedName>
        <fullName evidence="9">DNA 3'-5' helicase</fullName>
        <ecNumber evidence="9">5.6.2.4</ecNumber>
    </recommendedName>
</protein>
<dbReference type="GO" id="GO:0016887">
    <property type="term" value="F:ATP hydrolysis activity"/>
    <property type="evidence" value="ECO:0007669"/>
    <property type="project" value="RHEA"/>
</dbReference>
<dbReference type="InterPro" id="IPR014016">
    <property type="entry name" value="UvrD-like_ATP-bd"/>
</dbReference>
<dbReference type="PANTHER" id="PTHR11070:SF2">
    <property type="entry name" value="ATP-DEPENDENT DNA HELICASE SRS2"/>
    <property type="match status" value="1"/>
</dbReference>
<dbReference type="GO" id="GO:0033202">
    <property type="term" value="C:DNA helicase complex"/>
    <property type="evidence" value="ECO:0007669"/>
    <property type="project" value="TreeGrafter"/>
</dbReference>
<evidence type="ECO:0000256" key="3">
    <source>
        <dbReference type="ARBA" id="ARBA00022801"/>
    </source>
</evidence>
<keyword evidence="5 11" id="KW-0067">ATP-binding</keyword>
<keyword evidence="7" id="KW-0413">Isomerase</keyword>
<feature type="domain" description="UvrD-like helicase ATP-binding" evidence="13">
    <location>
        <begin position="7"/>
        <end position="286"/>
    </location>
</feature>
<keyword evidence="4 11" id="KW-0347">Helicase</keyword>
<gene>
    <name evidence="15" type="ORF">A0O31_01926</name>
</gene>
<dbReference type="AlphaFoldDB" id="A0A1J0LV44"/>
<comment type="catalytic activity">
    <reaction evidence="10">
        <text>ATP + H2O = ADP + phosphate + H(+)</text>
        <dbReference type="Rhea" id="RHEA:13065"/>
        <dbReference type="ChEBI" id="CHEBI:15377"/>
        <dbReference type="ChEBI" id="CHEBI:15378"/>
        <dbReference type="ChEBI" id="CHEBI:30616"/>
        <dbReference type="ChEBI" id="CHEBI:43474"/>
        <dbReference type="ChEBI" id="CHEBI:456216"/>
        <dbReference type="EC" id="5.6.2.4"/>
    </reaction>
</comment>
<dbReference type="RefSeq" id="WP_152024427.1">
    <property type="nucleotide sequence ID" value="NZ_CP016312.1"/>
</dbReference>
<dbReference type="PROSITE" id="PS51198">
    <property type="entry name" value="UVRD_HELICASE_ATP_BIND"/>
    <property type="match status" value="1"/>
</dbReference>
<dbReference type="Pfam" id="PF13361">
    <property type="entry name" value="UvrD_C"/>
    <property type="match status" value="1"/>
</dbReference>
<evidence type="ECO:0000256" key="5">
    <source>
        <dbReference type="ARBA" id="ARBA00022840"/>
    </source>
</evidence>
<comment type="catalytic activity">
    <reaction evidence="8">
        <text>Couples ATP hydrolysis with the unwinding of duplex DNA by translocating in the 3'-5' direction.</text>
        <dbReference type="EC" id="5.6.2.4"/>
    </reaction>
</comment>
<dbReference type="GO" id="GO:0043138">
    <property type="term" value="F:3'-5' DNA helicase activity"/>
    <property type="evidence" value="ECO:0007669"/>
    <property type="project" value="UniProtKB-EC"/>
</dbReference>
<evidence type="ECO:0000256" key="1">
    <source>
        <dbReference type="ARBA" id="ARBA00009922"/>
    </source>
</evidence>
<dbReference type="GO" id="GO:0003677">
    <property type="term" value="F:DNA binding"/>
    <property type="evidence" value="ECO:0007669"/>
    <property type="project" value="UniProtKB-KW"/>
</dbReference>
<dbReference type="PANTHER" id="PTHR11070">
    <property type="entry name" value="UVRD / RECB / PCRA DNA HELICASE FAMILY MEMBER"/>
    <property type="match status" value="1"/>
</dbReference>
<dbReference type="GO" id="GO:0005829">
    <property type="term" value="C:cytosol"/>
    <property type="evidence" value="ECO:0007669"/>
    <property type="project" value="TreeGrafter"/>
</dbReference>
<evidence type="ECO:0000256" key="2">
    <source>
        <dbReference type="ARBA" id="ARBA00022741"/>
    </source>
</evidence>
<dbReference type="InterPro" id="IPR027417">
    <property type="entry name" value="P-loop_NTPase"/>
</dbReference>
<dbReference type="InterPro" id="IPR000212">
    <property type="entry name" value="DNA_helicase_UvrD/REP"/>
</dbReference>
<dbReference type="KEGG" id="tbc:A0O31_01926"/>
<sequence>MDEALLSSLNEAQRQAVLHFQGPALVVAGAGSGKTRTVVHRVAYLIAHRGVFPTEILAVTFTNKAAEEMRERLKGMVKGAGEVWVSTFHAAALRILRVYGERVGLKPGFVVYDEDDQTALLKEVLKELGLSAKPGPIKSLLDRAKNRGEAPEALLSELPEYYAGLSRGRLLDVLRRYQEALAAQGALDFGDILLYALRLLEEDQEVLKRVRKRARFIHVDEYQDTNPVQYRFTKLLAGEEANLMAVGDPDQGIYSFRAADIKNILQFTEDFPGARVYRLEENYRSTEAILRFANAVIVRNALRLEKTLRPVKGGGEPVRLFRARDAREEARFVAEEILRLGPPFDRFAVLYRTNAQSRLLEQALASRGVGARVVGGVGFFERAEVKDLLAYARLALNPLDSVSLKRTLNTPPRGIGPATVEKVARLAQEKGLPLFEALKEAEGVLPRPEPVRHFVALMEELMDLAFGPAEAFFRHLLLATDYPAYLKEAYPEDHEDRLENVEELLRAAKEAESLMEFLDKVALTARAEEPGEAEGKVSLMTLHNAKGLEFPVVFLVGVEEGLLPHRNSLNTLEGLEEERRLFYVGVTRAQERLYLSYAEEREVYGRTEASRPSRFLEEVGEGLYQVYDPYRNPGPIPPPHRPKPGAYKGGEKVVHPRFGPGVVVAAAGDEVTVHFEGVGLKRLSLRYADLRPA</sequence>
<dbReference type="PROSITE" id="PS51217">
    <property type="entry name" value="UVRD_HELICASE_CTER"/>
    <property type="match status" value="1"/>
</dbReference>
<evidence type="ECO:0000256" key="10">
    <source>
        <dbReference type="ARBA" id="ARBA00048988"/>
    </source>
</evidence>
<dbReference type="STRING" id="56956.A0O31_01926"/>
<evidence type="ECO:0000259" key="14">
    <source>
        <dbReference type="PROSITE" id="PS51217"/>
    </source>
</evidence>
<comment type="similarity">
    <text evidence="1">Belongs to the helicase family. UvrD subfamily.</text>
</comment>
<evidence type="ECO:0000256" key="11">
    <source>
        <dbReference type="PROSITE-ProRule" id="PRU00560"/>
    </source>
</evidence>
<keyword evidence="2 11" id="KW-0547">Nucleotide-binding</keyword>
<feature type="binding site" evidence="11">
    <location>
        <begin position="28"/>
        <end position="35"/>
    </location>
    <ligand>
        <name>ATP</name>
        <dbReference type="ChEBI" id="CHEBI:30616"/>
    </ligand>
</feature>
<evidence type="ECO:0000259" key="13">
    <source>
        <dbReference type="PROSITE" id="PS51198"/>
    </source>
</evidence>
<evidence type="ECO:0000256" key="4">
    <source>
        <dbReference type="ARBA" id="ARBA00022806"/>
    </source>
</evidence>
<dbReference type="Gene3D" id="1.10.486.10">
    <property type="entry name" value="PCRA, domain 4"/>
    <property type="match status" value="1"/>
</dbReference>
<evidence type="ECO:0000256" key="8">
    <source>
        <dbReference type="ARBA" id="ARBA00034617"/>
    </source>
</evidence>
<dbReference type="GO" id="GO:0005524">
    <property type="term" value="F:ATP binding"/>
    <property type="evidence" value="ECO:0007669"/>
    <property type="project" value="UniProtKB-UniRule"/>
</dbReference>
<dbReference type="Gene3D" id="1.10.10.160">
    <property type="match status" value="1"/>
</dbReference>
<proteinExistence type="inferred from homology"/>
<dbReference type="EMBL" id="CP016312">
    <property type="protein sequence ID" value="APD10002.1"/>
    <property type="molecule type" value="Genomic_DNA"/>
</dbReference>
<dbReference type="InterPro" id="IPR013986">
    <property type="entry name" value="DExx_box_DNA_helicase_dom_sf"/>
</dbReference>